<dbReference type="Gene3D" id="3.30.70.270">
    <property type="match status" value="1"/>
</dbReference>
<evidence type="ECO:0000313" key="5">
    <source>
        <dbReference type="Proteomes" id="UP000272833"/>
    </source>
</evidence>
<dbReference type="InterPro" id="IPR000160">
    <property type="entry name" value="GGDEF_dom"/>
</dbReference>
<dbReference type="AlphaFoldDB" id="A0A2W5MWQ2"/>
<proteinExistence type="predicted"/>
<organism evidence="4 5">
    <name type="scientific">Ectopseudomonas oleovorans</name>
    <name type="common">Pseudomonas oleovorans</name>
    <dbReference type="NCBI Taxonomy" id="301"/>
    <lineage>
        <taxon>Bacteria</taxon>
        <taxon>Pseudomonadati</taxon>
        <taxon>Pseudomonadota</taxon>
        <taxon>Gammaproteobacteria</taxon>
        <taxon>Pseudomonadales</taxon>
        <taxon>Pseudomonadaceae</taxon>
        <taxon>Ectopseudomonas</taxon>
    </lineage>
</organism>
<feature type="domain" description="GGDEF" evidence="3">
    <location>
        <begin position="221"/>
        <end position="362"/>
    </location>
</feature>
<dbReference type="SUPFAM" id="SSF55073">
    <property type="entry name" value="Nucleotide cyclase"/>
    <property type="match status" value="1"/>
</dbReference>
<dbReference type="InterPro" id="IPR029787">
    <property type="entry name" value="Nucleotide_cyclase"/>
</dbReference>
<dbReference type="PANTHER" id="PTHR45138:SF9">
    <property type="entry name" value="DIGUANYLATE CYCLASE DGCM-RELATED"/>
    <property type="match status" value="1"/>
</dbReference>
<evidence type="ECO:0000256" key="2">
    <source>
        <dbReference type="ARBA" id="ARBA00034247"/>
    </source>
</evidence>
<reference evidence="4 5" key="1">
    <citation type="submission" date="2018-10" db="EMBL/GenBank/DDBJ databases">
        <title>Transmission dynamics of multidrug resistant bacteria on intensive care unit surfaces.</title>
        <authorList>
            <person name="D'Souza A.W."/>
            <person name="Potter R.F."/>
            <person name="Wallace M."/>
            <person name="Shupe A."/>
            <person name="Patel S."/>
            <person name="Sun S."/>
            <person name="Gul D."/>
            <person name="Kwon J.H."/>
            <person name="Andleeb S."/>
            <person name="Burnham C.-A.D."/>
            <person name="Dantas G."/>
        </authorList>
    </citation>
    <scope>NUCLEOTIDE SEQUENCE [LARGE SCALE GENOMIC DNA]</scope>
    <source>
        <strain evidence="4 5">PO_271</strain>
    </source>
</reference>
<dbReference type="RefSeq" id="WP_084342064.1">
    <property type="nucleotide sequence ID" value="NZ_JAYRDO010000032.1"/>
</dbReference>
<dbReference type="GO" id="GO:0052621">
    <property type="term" value="F:diguanylate cyclase activity"/>
    <property type="evidence" value="ECO:0007669"/>
    <property type="project" value="UniProtKB-EC"/>
</dbReference>
<accession>A0A3R8W2Q6</accession>
<dbReference type="EC" id="2.7.7.65" evidence="1"/>
<evidence type="ECO:0000256" key="1">
    <source>
        <dbReference type="ARBA" id="ARBA00012528"/>
    </source>
</evidence>
<dbReference type="InterPro" id="IPR029016">
    <property type="entry name" value="GAF-like_dom_sf"/>
</dbReference>
<dbReference type="NCBIfam" id="TIGR00254">
    <property type="entry name" value="GGDEF"/>
    <property type="match status" value="1"/>
</dbReference>
<evidence type="ECO:0000259" key="3">
    <source>
        <dbReference type="PROSITE" id="PS50887"/>
    </source>
</evidence>
<dbReference type="GO" id="GO:0005886">
    <property type="term" value="C:plasma membrane"/>
    <property type="evidence" value="ECO:0007669"/>
    <property type="project" value="TreeGrafter"/>
</dbReference>
<comment type="caution">
    <text evidence="4">The sequence shown here is derived from an EMBL/GenBank/DDBJ whole genome shotgun (WGS) entry which is preliminary data.</text>
</comment>
<dbReference type="Proteomes" id="UP000272833">
    <property type="component" value="Unassembled WGS sequence"/>
</dbReference>
<dbReference type="Pfam" id="PF00990">
    <property type="entry name" value="GGDEF"/>
    <property type="match status" value="1"/>
</dbReference>
<dbReference type="GO" id="GO:1902201">
    <property type="term" value="P:negative regulation of bacterial-type flagellum-dependent cell motility"/>
    <property type="evidence" value="ECO:0007669"/>
    <property type="project" value="TreeGrafter"/>
</dbReference>
<accession>A0A2W5MWQ2</accession>
<gene>
    <name evidence="4" type="ORF">EGJ44_08845</name>
</gene>
<dbReference type="EMBL" id="RHRS01000017">
    <property type="protein sequence ID" value="RRW37382.1"/>
    <property type="molecule type" value="Genomic_DNA"/>
</dbReference>
<dbReference type="Gene3D" id="3.30.450.40">
    <property type="match status" value="1"/>
</dbReference>
<dbReference type="SUPFAM" id="SSF55781">
    <property type="entry name" value="GAF domain-like"/>
    <property type="match status" value="1"/>
</dbReference>
<evidence type="ECO:0000313" key="4">
    <source>
        <dbReference type="EMBL" id="RRW37382.1"/>
    </source>
</evidence>
<dbReference type="InterPro" id="IPR003018">
    <property type="entry name" value="GAF"/>
</dbReference>
<dbReference type="Pfam" id="PF13185">
    <property type="entry name" value="GAF_2"/>
    <property type="match status" value="1"/>
</dbReference>
<protein>
    <recommendedName>
        <fullName evidence="1">diguanylate cyclase</fullName>
        <ecNumber evidence="1">2.7.7.65</ecNumber>
    </recommendedName>
</protein>
<dbReference type="GO" id="GO:0043709">
    <property type="term" value="P:cell adhesion involved in single-species biofilm formation"/>
    <property type="evidence" value="ECO:0007669"/>
    <property type="project" value="TreeGrafter"/>
</dbReference>
<name>A0A2W5MWQ2_ECTOL</name>
<comment type="catalytic activity">
    <reaction evidence="2">
        <text>2 GTP = 3',3'-c-di-GMP + 2 diphosphate</text>
        <dbReference type="Rhea" id="RHEA:24898"/>
        <dbReference type="ChEBI" id="CHEBI:33019"/>
        <dbReference type="ChEBI" id="CHEBI:37565"/>
        <dbReference type="ChEBI" id="CHEBI:58805"/>
        <dbReference type="EC" id="2.7.7.65"/>
    </reaction>
</comment>
<dbReference type="PROSITE" id="PS50887">
    <property type="entry name" value="GGDEF"/>
    <property type="match status" value="1"/>
</dbReference>
<dbReference type="SMART" id="SM00065">
    <property type="entry name" value="GAF"/>
    <property type="match status" value="1"/>
</dbReference>
<dbReference type="InterPro" id="IPR050469">
    <property type="entry name" value="Diguanylate_Cyclase"/>
</dbReference>
<dbReference type="CDD" id="cd01949">
    <property type="entry name" value="GGDEF"/>
    <property type="match status" value="1"/>
</dbReference>
<dbReference type="InterPro" id="IPR043128">
    <property type="entry name" value="Rev_trsase/Diguanyl_cyclase"/>
</dbReference>
<dbReference type="PANTHER" id="PTHR45138">
    <property type="entry name" value="REGULATORY COMPONENTS OF SENSORY TRANSDUCTION SYSTEM"/>
    <property type="match status" value="1"/>
</dbReference>
<sequence>MPISYMTLTTQRHYRYAPMDQILSLLSETIPKAQTLEQLARPLLSLLNQFTGMESTYLTTIDTEQGVQRVEFARNAGAMIIPEGLVVPWADTLCKRALEENRLYSDNVAECWGDSDAAKALGIKTYLSAPIRSQDGRVLGTVCAASSAQVARPANVEPLLALLSGLLGYALERELLVAQLQAANSELGRLALTDPLTGLANRRGIMRDLVQLFALAQRDSKYVLVAVIDLDGFKLINDCYGHQAGDQFLLGIATELKRSLRASDMVGRIGGDEFIVIALGNALQRPAPAQELRDAAALMQARLSKATVGQYDLGNGLPPYEYQGASVGVVAVMPDGTTAEEAIRLADNEMYQVKQQRKQQRS</sequence>
<dbReference type="SMART" id="SM00267">
    <property type="entry name" value="GGDEF"/>
    <property type="match status" value="1"/>
</dbReference>